<feature type="transmembrane region" description="Helical" evidence="7">
    <location>
        <begin position="133"/>
        <end position="152"/>
    </location>
</feature>
<evidence type="ECO:0000256" key="2">
    <source>
        <dbReference type="ARBA" id="ARBA00022448"/>
    </source>
</evidence>
<dbReference type="SUPFAM" id="SSF103473">
    <property type="entry name" value="MFS general substrate transporter"/>
    <property type="match status" value="1"/>
</dbReference>
<keyword evidence="4 7" id="KW-0812">Transmembrane</keyword>
<accession>A0A4Q2U6J1</accession>
<evidence type="ECO:0000313" key="9">
    <source>
        <dbReference type="EMBL" id="RYC30701.1"/>
    </source>
</evidence>
<dbReference type="PANTHER" id="PTHR43045:SF1">
    <property type="entry name" value="SHIKIMATE TRANSPORTER"/>
    <property type="match status" value="1"/>
</dbReference>
<sequence length="375" mass="39748">MSVRCRASLTSSSRCPLGAIAFGHLGDRVGRKSALVTTLTTMGLCTCIIGLLPNYDAIGVWAPLLLIVMRFCQGLAVGGEWGGAVLIVVESAPADRRGFYGAFPQLGVPLGLIVSTSIFKLVSGLPEAQFLAWGWRIPFLLSIVLVGIGLFIRLSVEESPAFAAMEAEDGVAQAPLLELLRDHGGKVLLAIGTRFATDITFNVINVFVLAYGTQQLGLDRGLLLDAIIAGSVVALFTIPAFGRLSDSIGRRTVFVGGCVFVAAYGFIFFSLLATRQPAVVILAFVGGVALSQPCVYGVQSTWFAEAFRTRVRYTGASLPYQVAGILTSAPTPLIAAYLYAQYGSTMPIAGYIASTAILSLVCAVFLGETYRRTLV</sequence>
<evidence type="ECO:0000256" key="7">
    <source>
        <dbReference type="SAM" id="Phobius"/>
    </source>
</evidence>
<proteinExistence type="predicted"/>
<dbReference type="GO" id="GO:0005886">
    <property type="term" value="C:plasma membrane"/>
    <property type="evidence" value="ECO:0007669"/>
    <property type="project" value="UniProtKB-SubCell"/>
</dbReference>
<reference evidence="9 10" key="1">
    <citation type="submission" date="2018-12" db="EMBL/GenBank/DDBJ databases">
        <authorList>
            <person name="Grouzdev D.S."/>
            <person name="Krutkina M.S."/>
        </authorList>
    </citation>
    <scope>NUCLEOTIDE SEQUENCE [LARGE SCALE GENOMIC DNA]</scope>
    <source>
        <strain evidence="9 10">RmlP026</strain>
    </source>
</reference>
<dbReference type="InterPro" id="IPR011701">
    <property type="entry name" value="MFS"/>
</dbReference>
<dbReference type="Pfam" id="PF07690">
    <property type="entry name" value="MFS_1"/>
    <property type="match status" value="1"/>
</dbReference>
<dbReference type="OrthoDB" id="9783227at2"/>
<evidence type="ECO:0000313" key="10">
    <source>
        <dbReference type="Proteomes" id="UP000290759"/>
    </source>
</evidence>
<feature type="transmembrane region" description="Helical" evidence="7">
    <location>
        <begin position="187"/>
        <end position="210"/>
    </location>
</feature>
<keyword evidence="2" id="KW-0813">Transport</keyword>
<feature type="transmembrane region" description="Helical" evidence="7">
    <location>
        <begin position="278"/>
        <end position="298"/>
    </location>
</feature>
<dbReference type="InterPro" id="IPR036259">
    <property type="entry name" value="MFS_trans_sf"/>
</dbReference>
<gene>
    <name evidence="9" type="ORF">D3273_17565</name>
</gene>
<dbReference type="PROSITE" id="PS50850">
    <property type="entry name" value="MFS"/>
    <property type="match status" value="1"/>
</dbReference>
<reference evidence="9 10" key="2">
    <citation type="submission" date="2019-02" db="EMBL/GenBank/DDBJ databases">
        <title>'Lichenibacterium ramalinii' gen. nov. sp. nov., 'Lichenibacterium minor' gen. nov. sp. nov.</title>
        <authorList>
            <person name="Pankratov T."/>
        </authorList>
    </citation>
    <scope>NUCLEOTIDE SEQUENCE [LARGE SCALE GENOMIC DNA]</scope>
    <source>
        <strain evidence="9 10">RmlP026</strain>
    </source>
</reference>
<feature type="transmembrane region" description="Helical" evidence="7">
    <location>
        <begin position="34"/>
        <end position="52"/>
    </location>
</feature>
<dbReference type="CDD" id="cd17369">
    <property type="entry name" value="MFS_ShiA_like"/>
    <property type="match status" value="1"/>
</dbReference>
<evidence type="ECO:0000256" key="4">
    <source>
        <dbReference type="ARBA" id="ARBA00022692"/>
    </source>
</evidence>
<evidence type="ECO:0000256" key="3">
    <source>
        <dbReference type="ARBA" id="ARBA00022475"/>
    </source>
</evidence>
<keyword evidence="3" id="KW-1003">Cell membrane</keyword>
<dbReference type="AlphaFoldDB" id="A0A4Q2U6J1"/>
<feature type="transmembrane region" description="Helical" evidence="7">
    <location>
        <begin position="346"/>
        <end position="366"/>
    </location>
</feature>
<evidence type="ECO:0000259" key="8">
    <source>
        <dbReference type="PROSITE" id="PS50850"/>
    </source>
</evidence>
<dbReference type="RefSeq" id="WP_129228239.1">
    <property type="nucleotide sequence ID" value="NZ_QYBB01000022.1"/>
</dbReference>
<dbReference type="Gene3D" id="1.20.1250.20">
    <property type="entry name" value="MFS general substrate transporter like domains"/>
    <property type="match status" value="2"/>
</dbReference>
<feature type="transmembrane region" description="Helical" evidence="7">
    <location>
        <begin position="64"/>
        <end position="89"/>
    </location>
</feature>
<dbReference type="PANTHER" id="PTHR43045">
    <property type="entry name" value="SHIKIMATE TRANSPORTER"/>
    <property type="match status" value="1"/>
</dbReference>
<protein>
    <submittedName>
        <fullName evidence="9">MFS transporter</fullName>
    </submittedName>
</protein>
<feature type="transmembrane region" description="Helical" evidence="7">
    <location>
        <begin position="101"/>
        <end position="121"/>
    </location>
</feature>
<name>A0A4Q2U6J1_9HYPH</name>
<keyword evidence="5 7" id="KW-1133">Transmembrane helix</keyword>
<comment type="caution">
    <text evidence="9">The sequence shown here is derived from an EMBL/GenBank/DDBJ whole genome shotgun (WGS) entry which is preliminary data.</text>
</comment>
<evidence type="ECO:0000256" key="6">
    <source>
        <dbReference type="ARBA" id="ARBA00023136"/>
    </source>
</evidence>
<dbReference type="Proteomes" id="UP000290759">
    <property type="component" value="Unassembled WGS sequence"/>
</dbReference>
<evidence type="ECO:0000256" key="5">
    <source>
        <dbReference type="ARBA" id="ARBA00022989"/>
    </source>
</evidence>
<feature type="transmembrane region" description="Helical" evidence="7">
    <location>
        <begin position="253"/>
        <end position="272"/>
    </location>
</feature>
<evidence type="ECO:0000256" key="1">
    <source>
        <dbReference type="ARBA" id="ARBA00004651"/>
    </source>
</evidence>
<dbReference type="GO" id="GO:0022857">
    <property type="term" value="F:transmembrane transporter activity"/>
    <property type="evidence" value="ECO:0007669"/>
    <property type="project" value="InterPro"/>
</dbReference>
<dbReference type="InterPro" id="IPR020846">
    <property type="entry name" value="MFS_dom"/>
</dbReference>
<comment type="subcellular location">
    <subcellularLocation>
        <location evidence="1">Cell membrane</location>
        <topology evidence="1">Multi-pass membrane protein</topology>
    </subcellularLocation>
</comment>
<feature type="domain" description="Major facilitator superfamily (MFS) profile" evidence="8">
    <location>
        <begin position="1"/>
        <end position="371"/>
    </location>
</feature>
<feature type="transmembrane region" description="Helical" evidence="7">
    <location>
        <begin position="222"/>
        <end position="241"/>
    </location>
</feature>
<feature type="transmembrane region" description="Helical" evidence="7">
    <location>
        <begin position="318"/>
        <end position="340"/>
    </location>
</feature>
<organism evidence="9 10">
    <name type="scientific">Lichenibacterium minor</name>
    <dbReference type="NCBI Taxonomy" id="2316528"/>
    <lineage>
        <taxon>Bacteria</taxon>
        <taxon>Pseudomonadati</taxon>
        <taxon>Pseudomonadota</taxon>
        <taxon>Alphaproteobacteria</taxon>
        <taxon>Hyphomicrobiales</taxon>
        <taxon>Lichenihabitantaceae</taxon>
        <taxon>Lichenibacterium</taxon>
    </lineage>
</organism>
<keyword evidence="10" id="KW-1185">Reference proteome</keyword>
<keyword evidence="6 7" id="KW-0472">Membrane</keyword>
<dbReference type="EMBL" id="QYBB01000022">
    <property type="protein sequence ID" value="RYC30701.1"/>
    <property type="molecule type" value="Genomic_DNA"/>
</dbReference>